<feature type="compositionally biased region" description="Low complexity" evidence="1">
    <location>
        <begin position="982"/>
        <end position="1002"/>
    </location>
</feature>
<evidence type="ECO:0000313" key="6">
    <source>
        <dbReference type="EMBL" id="EFA79763.1"/>
    </source>
</evidence>
<dbReference type="InterPro" id="IPR036322">
    <property type="entry name" value="WD40_repeat_dom_sf"/>
</dbReference>
<evidence type="ECO:0000256" key="1">
    <source>
        <dbReference type="SAM" id="MobiDB-lite"/>
    </source>
</evidence>
<dbReference type="InterPro" id="IPR001680">
    <property type="entry name" value="WD40_rpt"/>
</dbReference>
<feature type="region of interest" description="Disordered" evidence="1">
    <location>
        <begin position="1043"/>
        <end position="1073"/>
    </location>
</feature>
<sequence>MTSNISLFSSTNQVSTVNAAGVTGSSVPLLSSNKLQPKILCGKLHRDNRHASDWGWQNLFAYGCHTHVAIVDPAYLHIVQTLDEHRHNVCVVRWSRDIHCSAQTTSVRLATADTGGTILIWDVIEAAVLQSFHIASAVGSGGGGGSGGSTGNSQSEHSLSGLTSSSSSTSSGSGNTASGSGSSSGDHKHTTIKDIQWLPNDPSLILVLTSNSLTLWNVQSGMRVWRRDLEYATTFQLDPFIDNRVLIGIINGSIYSVDLTESVVANHSSCTAFGFGSSNHINMSHSGDSLPVHAPTLEFIHHVSPQKSIANSTGGTAAAAKTSELLQMVCSPISKNIVYYVFQRELVVYDISSNQLFGAVSIERNKSNFQSIVLCRENPYLMFSLHDDGSITSWSRRTDNNYNTHSYEQLCVSDLSHFHKKSKKKGQQLFSITHHPYNEQTILSIAGDGIIWKWDFTSEILYGGQQQFVPRLNSLTLKPLNGVIKLGVSGTSDCVSHPISSMSVYPFANRANMSLIVVGTVNGTIQLLNATTLRVQKELFIWQHPVYGLKWLSPGRVICYSYEEVETGRVYHNRMAIVDLRSGRVKEFRLVATNETSPVRGLRLSFSRKFLVILLKDRPFELWETKRFTCLRSFKQYPQVAGLEWVPPRDDSETALSPDTSRYETREQFIFFNAESGGSIKCCTIEGNSVTLVDIAIEGSALANVMGGAAPQLAHALKRDLMVAGDAAGNIHVWSSERKKPIHHISTHKSAIKKIRFSPAPNTSDIMVLFTSGEISIYDLSTGSRTATGNYLSERDIKAIDIEWLTDSNPIVISADNSIRILDSTLCLTNSRINNVIGGSSSNNNNIFEGFIYSPLLLSPFCAMQLRHLLHGCRLDPQTNAVDLGKSQATSMLLLDQLEKTTRLMSLVDDRLITLLSGSNVPECSLAVAQFFGDYQQIKFWRLVIHTLQTMDRSLYTPGQSIYNQECLAYYEQLPLIPPIPTKNNNNNNNDTNLPTPSTINMISSPSIASTTSINQSSMNVTPPIPAANNNNNISINQSSVISPLSTSPLSTPVKSLPPTTAAEATPQAPTSLTKKQSIASFFGGFAQGLASKATGNTMAKEKEAAKPTTVQLSPTTQSSSSPIITHHSNVNTATTTSNLASTTNTMSNPLSISQSFHSVVSQLQQSQLIDFDTLQQQHQQQQQSSDTNNSPMNSSLADSSISMNDTLPSSTLPIYYDTLCDSSTVRSTSLERLDLQERKKLPVNANNAAAVEANDRISKSLIENNILVGRAPRAVALLLDTTPDHPDFYSKAIKASMIAASISSECYQTTMKLLADNLIAVGKIDEGVQFLCLIDKVLDACRYLQGAQRWNEAAQLAKNNLSDDEVKVVYRQWAIHLATTEKHYQKATEIFLTLGDFYSVIQLLYSRDNTVNNNNNNYYYNNNNNNQLIDMMTSSNSTTTTNKGKDSVFSPIPNLTDEFTLEQLIQIIFKEHGNLLHQLCLSQSTYYWHKSVINKVHELEMKSYEIGIAVGVIAFAFIIGVFYIIKMRRSRNEKSIKTNKMVSNSSIEHVELEIKSESTTSATSETNLVAQV</sequence>
<keyword evidence="2" id="KW-0472">Membrane</keyword>
<feature type="compositionally biased region" description="Low complexity" evidence="1">
    <location>
        <begin position="151"/>
        <end position="184"/>
    </location>
</feature>
<keyword evidence="2" id="KW-1133">Transmembrane helix</keyword>
<dbReference type="InParanoid" id="D3BF49"/>
<dbReference type="InterPro" id="IPR057854">
    <property type="entry name" value="TPR_WDR11"/>
</dbReference>
<dbReference type="OMA" id="RPFELWE"/>
<dbReference type="Pfam" id="PF23751">
    <property type="entry name" value="Beta-prop_WDR11_1st"/>
    <property type="match status" value="1"/>
</dbReference>
<dbReference type="GO" id="GO:0005737">
    <property type="term" value="C:cytoplasm"/>
    <property type="evidence" value="ECO:0007669"/>
    <property type="project" value="TreeGrafter"/>
</dbReference>
<dbReference type="Pfam" id="PF23752">
    <property type="entry name" value="Beta-prop_WDR11_2nd"/>
    <property type="match status" value="1"/>
</dbReference>
<gene>
    <name evidence="6" type="ORF">PPL_06582</name>
</gene>
<feature type="region of interest" description="Disordered" evidence="1">
    <location>
        <begin position="1095"/>
        <end position="1132"/>
    </location>
</feature>
<accession>D3BF49</accession>
<dbReference type="GeneID" id="31362064"/>
<dbReference type="SMART" id="SM00320">
    <property type="entry name" value="WD40"/>
    <property type="match status" value="4"/>
</dbReference>
<name>D3BF49_HETP5</name>
<evidence type="ECO:0000259" key="3">
    <source>
        <dbReference type="Pfam" id="PF23751"/>
    </source>
</evidence>
<evidence type="ECO:0000256" key="2">
    <source>
        <dbReference type="SAM" id="Phobius"/>
    </source>
</evidence>
<evidence type="ECO:0000259" key="5">
    <source>
        <dbReference type="Pfam" id="PF23753"/>
    </source>
</evidence>
<organism evidence="6 7">
    <name type="scientific">Heterostelium pallidum (strain ATCC 26659 / Pp 5 / PN500)</name>
    <name type="common">Cellular slime mold</name>
    <name type="synonym">Polysphondylium pallidum</name>
    <dbReference type="NCBI Taxonomy" id="670386"/>
    <lineage>
        <taxon>Eukaryota</taxon>
        <taxon>Amoebozoa</taxon>
        <taxon>Evosea</taxon>
        <taxon>Eumycetozoa</taxon>
        <taxon>Dictyostelia</taxon>
        <taxon>Acytosteliales</taxon>
        <taxon>Acytosteliaceae</taxon>
        <taxon>Heterostelium</taxon>
    </lineage>
</organism>
<dbReference type="Gene3D" id="2.130.10.10">
    <property type="entry name" value="YVTN repeat-like/Quinoprotein amine dehydrogenase"/>
    <property type="match status" value="4"/>
</dbReference>
<dbReference type="InterPro" id="IPR057853">
    <property type="entry name" value="Beta-prop_WDR11_2nd"/>
</dbReference>
<dbReference type="SUPFAM" id="SSF82171">
    <property type="entry name" value="DPP6 N-terminal domain-like"/>
    <property type="match status" value="1"/>
</dbReference>
<feature type="region of interest" description="Disordered" evidence="1">
    <location>
        <begin position="981"/>
        <end position="1002"/>
    </location>
</feature>
<evidence type="ECO:0000259" key="4">
    <source>
        <dbReference type="Pfam" id="PF23752"/>
    </source>
</evidence>
<feature type="domain" description="WDR11 second beta-propeller" evidence="4">
    <location>
        <begin position="512"/>
        <end position="649"/>
    </location>
</feature>
<feature type="compositionally biased region" description="Low complexity" evidence="1">
    <location>
        <begin position="1109"/>
        <end position="1132"/>
    </location>
</feature>
<protein>
    <recommendedName>
        <fullName evidence="8">WD40 repeat-containing protein</fullName>
    </recommendedName>
</protein>
<dbReference type="Proteomes" id="UP000001396">
    <property type="component" value="Unassembled WGS sequence"/>
</dbReference>
<feature type="domain" description="WDR11 first beta-propeller" evidence="3">
    <location>
        <begin position="186"/>
        <end position="402"/>
    </location>
</feature>
<dbReference type="InterPro" id="IPR039694">
    <property type="entry name" value="WDR11"/>
</dbReference>
<dbReference type="SUPFAM" id="SSF50978">
    <property type="entry name" value="WD40 repeat-like"/>
    <property type="match status" value="1"/>
</dbReference>
<dbReference type="STRING" id="670386.D3BF49"/>
<comment type="caution">
    <text evidence="6">The sequence shown here is derived from an EMBL/GenBank/DDBJ whole genome shotgun (WGS) entry which is preliminary data.</text>
</comment>
<dbReference type="EMBL" id="ADBJ01000031">
    <property type="protein sequence ID" value="EFA79763.1"/>
    <property type="molecule type" value="Genomic_DNA"/>
</dbReference>
<keyword evidence="7" id="KW-1185">Reference proteome</keyword>
<feature type="region of interest" description="Disordered" evidence="1">
    <location>
        <begin position="1175"/>
        <end position="1204"/>
    </location>
</feature>
<feature type="transmembrane region" description="Helical" evidence="2">
    <location>
        <begin position="1507"/>
        <end position="1526"/>
    </location>
</feature>
<dbReference type="RefSeq" id="XP_020431884.1">
    <property type="nucleotide sequence ID" value="XM_020577436.1"/>
</dbReference>
<dbReference type="InterPro" id="IPR015943">
    <property type="entry name" value="WD40/YVTN_repeat-like_dom_sf"/>
</dbReference>
<feature type="region of interest" description="Disordered" evidence="1">
    <location>
        <begin position="140"/>
        <end position="189"/>
    </location>
</feature>
<feature type="domain" description="WDR11 TPR" evidence="5">
    <location>
        <begin position="1179"/>
        <end position="1405"/>
    </location>
</feature>
<dbReference type="PANTHER" id="PTHR14593:SF5">
    <property type="entry name" value="WD REPEAT-CONTAINING PROTEIN 11"/>
    <property type="match status" value="1"/>
</dbReference>
<feature type="compositionally biased region" description="Polar residues" evidence="1">
    <location>
        <begin position="1185"/>
        <end position="1204"/>
    </location>
</feature>
<dbReference type="PANTHER" id="PTHR14593">
    <property type="entry name" value="WD REPEAT-CONTAINING PROTEIN 11"/>
    <property type="match status" value="1"/>
</dbReference>
<evidence type="ECO:0008006" key="8">
    <source>
        <dbReference type="Google" id="ProtNLM"/>
    </source>
</evidence>
<dbReference type="Pfam" id="PF23753">
    <property type="entry name" value="TPR_WDR11"/>
    <property type="match status" value="1"/>
</dbReference>
<dbReference type="FunCoup" id="D3BF49">
    <property type="interactions" value="258"/>
</dbReference>
<evidence type="ECO:0000313" key="7">
    <source>
        <dbReference type="Proteomes" id="UP000001396"/>
    </source>
</evidence>
<feature type="compositionally biased region" description="Low complexity" evidence="1">
    <location>
        <begin position="1043"/>
        <end position="1071"/>
    </location>
</feature>
<reference evidence="6 7" key="1">
    <citation type="journal article" date="2011" name="Genome Res.">
        <title>Phylogeny-wide analysis of social amoeba genomes highlights ancient origins for complex intercellular communication.</title>
        <authorList>
            <person name="Heidel A.J."/>
            <person name="Lawal H.M."/>
            <person name="Felder M."/>
            <person name="Schilde C."/>
            <person name="Helps N.R."/>
            <person name="Tunggal B."/>
            <person name="Rivero F."/>
            <person name="John U."/>
            <person name="Schleicher M."/>
            <person name="Eichinger L."/>
            <person name="Platzer M."/>
            <person name="Noegel A.A."/>
            <person name="Schaap P."/>
            <person name="Gloeckner G."/>
        </authorList>
    </citation>
    <scope>NUCLEOTIDE SEQUENCE [LARGE SCALE GENOMIC DNA]</scope>
    <source>
        <strain evidence="7">ATCC 26659 / Pp 5 / PN500</strain>
    </source>
</reference>
<feature type="compositionally biased region" description="Gly residues" evidence="1">
    <location>
        <begin position="140"/>
        <end position="150"/>
    </location>
</feature>
<dbReference type="InterPro" id="IPR057852">
    <property type="entry name" value="Beta-prop_WDR11_1st"/>
</dbReference>
<proteinExistence type="predicted"/>
<keyword evidence="2" id="KW-0812">Transmembrane</keyword>